<keyword evidence="9" id="KW-1185">Reference proteome</keyword>
<evidence type="ECO:0000256" key="4">
    <source>
        <dbReference type="ARBA" id="ARBA00022728"/>
    </source>
</evidence>
<evidence type="ECO:0000256" key="2">
    <source>
        <dbReference type="ARBA" id="ARBA00006164"/>
    </source>
</evidence>
<dbReference type="OrthoDB" id="3881at2759"/>
<evidence type="ECO:0000256" key="7">
    <source>
        <dbReference type="RuleBase" id="RU367025"/>
    </source>
</evidence>
<comment type="function">
    <text evidence="7">Required for pre-mRNA splicing.</text>
</comment>
<keyword evidence="6 7" id="KW-0539">Nucleus</keyword>
<evidence type="ECO:0000256" key="3">
    <source>
        <dbReference type="ARBA" id="ARBA00022664"/>
    </source>
</evidence>
<dbReference type="InterPro" id="IPR005037">
    <property type="entry name" value="PRP38"/>
</dbReference>
<dbReference type="GO" id="GO:0005681">
    <property type="term" value="C:spliceosomal complex"/>
    <property type="evidence" value="ECO:0007669"/>
    <property type="project" value="UniProtKB-KW"/>
</dbReference>
<evidence type="ECO:0000313" key="9">
    <source>
        <dbReference type="Proteomes" id="UP001163046"/>
    </source>
</evidence>
<dbReference type="AlphaFoldDB" id="A0A9W9Z8B4"/>
<evidence type="ECO:0000313" key="8">
    <source>
        <dbReference type="EMBL" id="KAJ7375833.1"/>
    </source>
</evidence>
<comment type="subcellular location">
    <subcellularLocation>
        <location evidence="1 7">Nucleus</location>
    </subcellularLocation>
</comment>
<name>A0A9W9Z8B4_9CNID</name>
<dbReference type="Pfam" id="PF03371">
    <property type="entry name" value="PRP38"/>
    <property type="match status" value="1"/>
</dbReference>
<keyword evidence="4 7" id="KW-0747">Spliceosome</keyword>
<dbReference type="PANTHER" id="PTHR23142">
    <property type="entry name" value="PRE-MRNA-SPLICING FACTOR 38A-RELATED"/>
    <property type="match status" value="1"/>
</dbReference>
<evidence type="ECO:0000256" key="5">
    <source>
        <dbReference type="ARBA" id="ARBA00023187"/>
    </source>
</evidence>
<keyword evidence="5 7" id="KW-0508">mRNA splicing</keyword>
<protein>
    <recommendedName>
        <fullName evidence="7">Pre-mRNA-splicing factor 38</fullName>
    </recommendedName>
</protein>
<comment type="caution">
    <text evidence="8">The sequence shown here is derived from an EMBL/GenBank/DDBJ whole genome shotgun (WGS) entry which is preliminary data.</text>
</comment>
<comment type="similarity">
    <text evidence="2 7">Belongs to the PRP38 family.</text>
</comment>
<gene>
    <name evidence="8" type="primary">PRPF38B_4</name>
    <name evidence="8" type="ORF">OS493_038516</name>
</gene>
<dbReference type="GO" id="GO:0000398">
    <property type="term" value="P:mRNA splicing, via spliceosome"/>
    <property type="evidence" value="ECO:0007669"/>
    <property type="project" value="UniProtKB-UniRule"/>
</dbReference>
<dbReference type="Proteomes" id="UP001163046">
    <property type="component" value="Unassembled WGS sequence"/>
</dbReference>
<organism evidence="8 9">
    <name type="scientific">Desmophyllum pertusum</name>
    <dbReference type="NCBI Taxonomy" id="174260"/>
    <lineage>
        <taxon>Eukaryota</taxon>
        <taxon>Metazoa</taxon>
        <taxon>Cnidaria</taxon>
        <taxon>Anthozoa</taxon>
        <taxon>Hexacorallia</taxon>
        <taxon>Scleractinia</taxon>
        <taxon>Caryophylliina</taxon>
        <taxon>Caryophylliidae</taxon>
        <taxon>Desmophyllum</taxon>
    </lineage>
</organism>
<keyword evidence="3 7" id="KW-0507">mRNA processing</keyword>
<proteinExistence type="inferred from homology"/>
<evidence type="ECO:0000256" key="1">
    <source>
        <dbReference type="ARBA" id="ARBA00004123"/>
    </source>
</evidence>
<dbReference type="EMBL" id="MU826451">
    <property type="protein sequence ID" value="KAJ7375833.1"/>
    <property type="molecule type" value="Genomic_DNA"/>
</dbReference>
<reference evidence="8" key="1">
    <citation type="submission" date="2023-01" db="EMBL/GenBank/DDBJ databases">
        <title>Genome assembly of the deep-sea coral Lophelia pertusa.</title>
        <authorList>
            <person name="Herrera S."/>
            <person name="Cordes E."/>
        </authorList>
    </citation>
    <scope>NUCLEOTIDE SEQUENCE</scope>
    <source>
        <strain evidence="8">USNM1676648</strain>
        <tissue evidence="8">Polyp</tissue>
    </source>
</reference>
<accession>A0A9W9Z8B4</accession>
<evidence type="ECO:0000256" key="6">
    <source>
        <dbReference type="ARBA" id="ARBA00023242"/>
    </source>
</evidence>
<sequence>MDVEDSRPQGQKKQNNVLPLWGNEKTMNLNSMILTNVLSSPYFKNELFQLKTYHEVVDEIYYKVDHLEPWEKGSRKTAGQVGMCGGVRGVGAGGIVSTSFCLLYKLFTLKLTRKQLNGLITHADSPYIRALGFMFIRYCQPPAKLWEWMEPYLEDEESIMIEKETKTRLLTTGVLESLQSTSDASNVVARLQDNLQLTQAALTDPGPETTRLIRCLATIAKNENRLDVVQRLRQISPAGTTGPLLSEHLDVREIPPSQIRELTITLSGGGEWKLVAERLGLNPAEIRYLDNRL</sequence>